<comment type="caution">
    <text evidence="2">The sequence shown here is derived from an EMBL/GenBank/DDBJ whole genome shotgun (WGS) entry which is preliminary data.</text>
</comment>
<feature type="non-terminal residue" evidence="2">
    <location>
        <position position="1"/>
    </location>
</feature>
<feature type="compositionally biased region" description="Basic residues" evidence="1">
    <location>
        <begin position="75"/>
        <end position="89"/>
    </location>
</feature>
<dbReference type="EMBL" id="JAJJMA010320826">
    <property type="protein sequence ID" value="MCL7049845.1"/>
    <property type="molecule type" value="Genomic_DNA"/>
</dbReference>
<reference evidence="2" key="1">
    <citation type="submission" date="2022-03" db="EMBL/GenBank/DDBJ databases">
        <title>A functionally conserved STORR gene fusion in Papaver species that diverged 16.8 million years ago.</title>
        <authorList>
            <person name="Catania T."/>
        </authorList>
    </citation>
    <scope>NUCLEOTIDE SEQUENCE</scope>
    <source>
        <strain evidence="2">S-191538</strain>
    </source>
</reference>
<sequence length="149" mass="16539">TDLMEELRTMTLESPFRSTLKDTNTSSSVLLNPDDIKKDLATLRWNEWSIDSIRIHRSGLLPGQSSIKSVEPVKKSSRSAALKKKKNKKVLTDISNLPAASLESHDSSNSKPKQAKKKIRSDSDSSTVQKNMESIYVVVVVVARSRSAL</sequence>
<organism evidence="2 3">
    <name type="scientific">Papaver nudicaule</name>
    <name type="common">Iceland poppy</name>
    <dbReference type="NCBI Taxonomy" id="74823"/>
    <lineage>
        <taxon>Eukaryota</taxon>
        <taxon>Viridiplantae</taxon>
        <taxon>Streptophyta</taxon>
        <taxon>Embryophyta</taxon>
        <taxon>Tracheophyta</taxon>
        <taxon>Spermatophyta</taxon>
        <taxon>Magnoliopsida</taxon>
        <taxon>Ranunculales</taxon>
        <taxon>Papaveraceae</taxon>
        <taxon>Papaveroideae</taxon>
        <taxon>Papaver</taxon>
    </lineage>
</organism>
<protein>
    <submittedName>
        <fullName evidence="2">Uncharacterized protein</fullName>
    </submittedName>
</protein>
<feature type="region of interest" description="Disordered" evidence="1">
    <location>
        <begin position="64"/>
        <end position="128"/>
    </location>
</feature>
<name>A0AA42B3A6_PAPNU</name>
<dbReference type="Proteomes" id="UP001177140">
    <property type="component" value="Unassembled WGS sequence"/>
</dbReference>
<keyword evidence="3" id="KW-1185">Reference proteome</keyword>
<evidence type="ECO:0000313" key="3">
    <source>
        <dbReference type="Proteomes" id="UP001177140"/>
    </source>
</evidence>
<evidence type="ECO:0000256" key="1">
    <source>
        <dbReference type="SAM" id="MobiDB-lite"/>
    </source>
</evidence>
<dbReference type="AlphaFoldDB" id="A0AA42B3A6"/>
<dbReference type="PANTHER" id="PTHR35096">
    <property type="entry name" value="BNAA08G28570D PROTEIN"/>
    <property type="match status" value="1"/>
</dbReference>
<gene>
    <name evidence="2" type="ORF">MKW94_007333</name>
</gene>
<dbReference type="PANTHER" id="PTHR35096:SF8">
    <property type="entry name" value="OS03G0308600 PROTEIN"/>
    <property type="match status" value="1"/>
</dbReference>
<accession>A0AA42B3A6</accession>
<evidence type="ECO:0000313" key="2">
    <source>
        <dbReference type="EMBL" id="MCL7049845.1"/>
    </source>
</evidence>
<proteinExistence type="predicted"/>